<dbReference type="GO" id="GO:0031012">
    <property type="term" value="C:extracellular matrix"/>
    <property type="evidence" value="ECO:0007669"/>
    <property type="project" value="TreeGrafter"/>
</dbReference>
<sequence length="125" mass="13761">TPTPGTGYPRPRPTPTFPIYTGDGTGANGNVISPGGHDHHHHEPGMPFDFNYAVKEDAFGNDYSHNAISDGEIVRGEYKVQLPDGRTQVVRYTADWQHGFSAQVSYDGNPRFDIPRPGGNFNRGY</sequence>
<dbReference type="PANTHER" id="PTHR12236:SF79">
    <property type="entry name" value="CUTICULAR PROTEIN 50CB-RELATED"/>
    <property type="match status" value="1"/>
</dbReference>
<dbReference type="RefSeq" id="XP_011648242.1">
    <property type="nucleotide sequence ID" value="XM_011649940.1"/>
</dbReference>
<proteinExistence type="predicted"/>
<dbReference type="CTD" id="36525"/>
<dbReference type="InterPro" id="IPR051217">
    <property type="entry name" value="Insect_Cuticle_Struc_Prot"/>
</dbReference>
<evidence type="ECO:0000313" key="5">
    <source>
        <dbReference type="RefSeq" id="XP_011648242.1"/>
    </source>
</evidence>
<dbReference type="GO" id="GO:0005615">
    <property type="term" value="C:extracellular space"/>
    <property type="evidence" value="ECO:0007669"/>
    <property type="project" value="TreeGrafter"/>
</dbReference>
<accession>A0A6I9WVB9</accession>
<feature type="region of interest" description="Disordered" evidence="3">
    <location>
        <begin position="1"/>
        <end position="44"/>
    </location>
</feature>
<dbReference type="InterPro" id="IPR000618">
    <property type="entry name" value="Insect_cuticle"/>
</dbReference>
<keyword evidence="1 2" id="KW-0193">Cuticle</keyword>
<dbReference type="Proteomes" id="UP000504615">
    <property type="component" value="Unplaced"/>
</dbReference>
<evidence type="ECO:0000256" key="2">
    <source>
        <dbReference type="PROSITE-ProRule" id="PRU00497"/>
    </source>
</evidence>
<dbReference type="OrthoDB" id="6365837at2759"/>
<evidence type="ECO:0000256" key="3">
    <source>
        <dbReference type="SAM" id="MobiDB-lite"/>
    </source>
</evidence>
<dbReference type="PANTHER" id="PTHR12236">
    <property type="entry name" value="STRUCTURAL CONTITUENT OF CUTICLE"/>
    <property type="match status" value="1"/>
</dbReference>
<dbReference type="GO" id="GO:0042302">
    <property type="term" value="F:structural constituent of cuticle"/>
    <property type="evidence" value="ECO:0007669"/>
    <property type="project" value="UniProtKB-UniRule"/>
</dbReference>
<dbReference type="InterPro" id="IPR031311">
    <property type="entry name" value="CHIT_BIND_RR_consensus"/>
</dbReference>
<reference evidence="5" key="1">
    <citation type="submission" date="2025-08" db="UniProtKB">
        <authorList>
            <consortium name="RefSeq"/>
        </authorList>
    </citation>
    <scope>IDENTIFICATION</scope>
</reference>
<dbReference type="PROSITE" id="PS51155">
    <property type="entry name" value="CHIT_BIND_RR_2"/>
    <property type="match status" value="1"/>
</dbReference>
<keyword evidence="4" id="KW-1185">Reference proteome</keyword>
<organism evidence="4 5">
    <name type="scientific">Pogonomyrmex barbatus</name>
    <name type="common">red harvester ant</name>
    <dbReference type="NCBI Taxonomy" id="144034"/>
    <lineage>
        <taxon>Eukaryota</taxon>
        <taxon>Metazoa</taxon>
        <taxon>Ecdysozoa</taxon>
        <taxon>Arthropoda</taxon>
        <taxon>Hexapoda</taxon>
        <taxon>Insecta</taxon>
        <taxon>Pterygota</taxon>
        <taxon>Neoptera</taxon>
        <taxon>Endopterygota</taxon>
        <taxon>Hymenoptera</taxon>
        <taxon>Apocrita</taxon>
        <taxon>Aculeata</taxon>
        <taxon>Formicoidea</taxon>
        <taxon>Formicidae</taxon>
        <taxon>Myrmicinae</taxon>
        <taxon>Pogonomyrmex</taxon>
    </lineage>
</organism>
<name>A0A6I9WVB9_9HYME</name>
<feature type="non-terminal residue" evidence="5">
    <location>
        <position position="1"/>
    </location>
</feature>
<dbReference type="GeneID" id="105434272"/>
<dbReference type="Pfam" id="PF00379">
    <property type="entry name" value="Chitin_bind_4"/>
    <property type="match status" value="1"/>
</dbReference>
<protein>
    <submittedName>
        <fullName evidence="5">Pro-resilin</fullName>
    </submittedName>
</protein>
<evidence type="ECO:0000313" key="4">
    <source>
        <dbReference type="Proteomes" id="UP000504615"/>
    </source>
</evidence>
<evidence type="ECO:0000256" key="1">
    <source>
        <dbReference type="ARBA" id="ARBA00022460"/>
    </source>
</evidence>
<gene>
    <name evidence="5" type="primary">LOC105434272</name>
</gene>
<dbReference type="KEGG" id="pbar:105434272"/>
<dbReference type="AlphaFoldDB" id="A0A6I9WVB9"/>
<dbReference type="PROSITE" id="PS00233">
    <property type="entry name" value="CHIT_BIND_RR_1"/>
    <property type="match status" value="1"/>
</dbReference>